<comment type="similarity">
    <text evidence="1">Belongs to the peptidase M24 family.</text>
</comment>
<feature type="domain" description="Peptidase M24" evidence="3">
    <location>
        <begin position="96"/>
        <end position="303"/>
    </location>
</feature>
<feature type="compositionally biased region" description="Low complexity" evidence="2">
    <location>
        <begin position="452"/>
        <end position="466"/>
    </location>
</feature>
<dbReference type="Gene3D" id="3.90.230.10">
    <property type="entry name" value="Creatinase/methionine aminopeptidase superfamily"/>
    <property type="match status" value="1"/>
</dbReference>
<dbReference type="Gene3D" id="1.10.10.10">
    <property type="entry name" value="Winged helix-like DNA-binding domain superfamily/Winged helix DNA-binding domain"/>
    <property type="match status" value="1"/>
</dbReference>
<dbReference type="InterPro" id="IPR047113">
    <property type="entry name" value="PA2G4/ARX1"/>
</dbReference>
<comment type="caution">
    <text evidence="4">The sequence shown here is derived from an EMBL/GenBank/DDBJ whole genome shotgun (WGS) entry which is preliminary data.</text>
</comment>
<dbReference type="InterPro" id="IPR000994">
    <property type="entry name" value="Pept_M24"/>
</dbReference>
<dbReference type="InterPro" id="IPR036388">
    <property type="entry name" value="WH-like_DNA-bd_sf"/>
</dbReference>
<dbReference type="InterPro" id="IPR036005">
    <property type="entry name" value="Creatinase/aminopeptidase-like"/>
</dbReference>
<dbReference type="SUPFAM" id="SSF55920">
    <property type="entry name" value="Creatinase/aminopeptidase"/>
    <property type="match status" value="1"/>
</dbReference>
<dbReference type="PANTHER" id="PTHR10804">
    <property type="entry name" value="PROTEASE FAMILY M24 METHIONYL AMINOPEPTIDASE, AMINOPEPTIDASE P"/>
    <property type="match status" value="1"/>
</dbReference>
<dbReference type="CDD" id="cd01089">
    <property type="entry name" value="PA2G4-like"/>
    <property type="match status" value="1"/>
</dbReference>
<dbReference type="SUPFAM" id="SSF46785">
    <property type="entry name" value="Winged helix' DNA-binding domain"/>
    <property type="match status" value="1"/>
</dbReference>
<evidence type="ECO:0000259" key="3">
    <source>
        <dbReference type="Pfam" id="PF00557"/>
    </source>
</evidence>
<reference evidence="4" key="1">
    <citation type="journal article" date="2022" name="bioRxiv">
        <title>Genomics of Preaxostyla Flagellates Illuminates Evolutionary Transitions and the Path Towards Mitochondrial Loss.</title>
        <authorList>
            <person name="Novak L.V.F."/>
            <person name="Treitli S.C."/>
            <person name="Pyrih J."/>
            <person name="Halakuc P."/>
            <person name="Pipaliya S.V."/>
            <person name="Vacek V."/>
            <person name="Brzon O."/>
            <person name="Soukal P."/>
            <person name="Eme L."/>
            <person name="Dacks J.B."/>
            <person name="Karnkowska A."/>
            <person name="Elias M."/>
            <person name="Hampl V."/>
        </authorList>
    </citation>
    <scope>NUCLEOTIDE SEQUENCE</scope>
    <source>
        <strain evidence="4">RCP-MX</strain>
    </source>
</reference>
<evidence type="ECO:0000256" key="1">
    <source>
        <dbReference type="ARBA" id="ARBA00007319"/>
    </source>
</evidence>
<accession>A0ABQ8UAZ9</accession>
<feature type="region of interest" description="Disordered" evidence="2">
    <location>
        <begin position="25"/>
        <end position="48"/>
    </location>
</feature>
<evidence type="ECO:0000256" key="2">
    <source>
        <dbReference type="SAM" id="MobiDB-lite"/>
    </source>
</evidence>
<evidence type="ECO:0000313" key="4">
    <source>
        <dbReference type="EMBL" id="KAJ4456464.1"/>
    </source>
</evidence>
<dbReference type="Proteomes" id="UP001141327">
    <property type="component" value="Unassembled WGS sequence"/>
</dbReference>
<proteinExistence type="inferred from homology"/>
<keyword evidence="5" id="KW-1185">Reference proteome</keyword>
<feature type="region of interest" description="Disordered" evidence="2">
    <location>
        <begin position="438"/>
        <end position="466"/>
    </location>
</feature>
<dbReference type="EMBL" id="JAPMOS010000069">
    <property type="protein sequence ID" value="KAJ4456464.1"/>
    <property type="molecule type" value="Genomic_DNA"/>
</dbReference>
<feature type="region of interest" description="Disordered" evidence="2">
    <location>
        <begin position="69"/>
        <end position="90"/>
    </location>
</feature>
<dbReference type="InterPro" id="IPR004545">
    <property type="entry name" value="PA2G4"/>
</dbReference>
<protein>
    <submittedName>
        <fullName evidence="4">ERBB-3 BINDING PROTEIN 1</fullName>
    </submittedName>
</protein>
<sequence length="466" mass="50562">MPPAFGRPDIMDRISIGPLKLGTPVVPNSMDLSPPKSLPKTRTNEWKARKPQSFANGLVHPGIIHTMESDHESENNSELQEEEEEQTIQDPKVVTKYKTASEITNRALKMAVDACVVGASIRDICTRTDEYIEAECAKVYRSAGAGAAHEGETIIKGIAFPTCISVNNVAAHFSPVDADEDRVLRDGDVCKIDLGSHIDGFVATGAHTVALGECTGRKADVILAAHKAAECAMKMLKPGAKSYDISLAIAKIAAAYHVTPLEGVLSHQMKQYIMDGNKVIMNRPTIEAHSEPCEIEENEVYCLDIVMSTGEGKAREAEQRANVFKRALEQNYNLKMKTARAVFTELNQRFPSLPFNVRSLRTPNPRMGLSEMISHGMLTMMPVLAERDGEIVAQFKMTCLVMASQTHRITGTALAAPAFTSQYTVTDPDVLRALATSTKKKKKSAAKKEEAAPAAAAAAAPKSESA</sequence>
<dbReference type="Pfam" id="PF00557">
    <property type="entry name" value="Peptidase_M24"/>
    <property type="match status" value="1"/>
</dbReference>
<organism evidence="4 5">
    <name type="scientific">Paratrimastix pyriformis</name>
    <dbReference type="NCBI Taxonomy" id="342808"/>
    <lineage>
        <taxon>Eukaryota</taxon>
        <taxon>Metamonada</taxon>
        <taxon>Preaxostyla</taxon>
        <taxon>Paratrimastigidae</taxon>
        <taxon>Paratrimastix</taxon>
    </lineage>
</organism>
<dbReference type="InterPro" id="IPR036390">
    <property type="entry name" value="WH_DNA-bd_sf"/>
</dbReference>
<name>A0ABQ8UAZ9_9EUKA</name>
<gene>
    <name evidence="4" type="ORF">PAPYR_8289</name>
</gene>
<dbReference type="PANTHER" id="PTHR10804:SF11">
    <property type="entry name" value="PROLIFERATION-ASSOCIATED PROTEIN 2G4"/>
    <property type="match status" value="1"/>
</dbReference>
<evidence type="ECO:0000313" key="5">
    <source>
        <dbReference type="Proteomes" id="UP001141327"/>
    </source>
</evidence>
<dbReference type="NCBIfam" id="TIGR00495">
    <property type="entry name" value="crvDNA_42K"/>
    <property type="match status" value="1"/>
</dbReference>